<feature type="region of interest" description="Disordered" evidence="1">
    <location>
        <begin position="190"/>
        <end position="264"/>
    </location>
</feature>
<feature type="compositionally biased region" description="Low complexity" evidence="1">
    <location>
        <begin position="190"/>
        <end position="257"/>
    </location>
</feature>
<dbReference type="SUPFAM" id="SSF140383">
    <property type="entry name" value="BSD domain-like"/>
    <property type="match status" value="1"/>
</dbReference>
<organism evidence="3">
    <name type="scientific">Tetraselmis sp. GSL018</name>
    <dbReference type="NCBI Taxonomy" id="582737"/>
    <lineage>
        <taxon>Eukaryota</taxon>
        <taxon>Viridiplantae</taxon>
        <taxon>Chlorophyta</taxon>
        <taxon>core chlorophytes</taxon>
        <taxon>Chlorodendrophyceae</taxon>
        <taxon>Chlorodendrales</taxon>
        <taxon>Chlorodendraceae</taxon>
        <taxon>Tetraselmis</taxon>
    </lineage>
</organism>
<dbReference type="InterPro" id="IPR035925">
    <property type="entry name" value="BSD_dom_sf"/>
</dbReference>
<feature type="domain" description="BSD" evidence="2">
    <location>
        <begin position="114"/>
        <end position="171"/>
    </location>
</feature>
<reference evidence="3" key="1">
    <citation type="submission" date="2014-05" db="EMBL/GenBank/DDBJ databases">
        <title>The transcriptome of the halophilic microalga Tetraselmis sp. GSL018 isolated from the Great Salt Lake, Utah.</title>
        <authorList>
            <person name="Jinkerson R.E."/>
            <person name="D'Adamo S."/>
            <person name="Posewitz M.C."/>
        </authorList>
    </citation>
    <scope>NUCLEOTIDE SEQUENCE</scope>
    <source>
        <strain evidence="3">GSL018</strain>
    </source>
</reference>
<dbReference type="PROSITE" id="PS50858">
    <property type="entry name" value="BSD"/>
    <property type="match status" value="1"/>
</dbReference>
<dbReference type="SMART" id="SM00751">
    <property type="entry name" value="BSD"/>
    <property type="match status" value="1"/>
</dbReference>
<evidence type="ECO:0000259" key="2">
    <source>
        <dbReference type="PROSITE" id="PS50858"/>
    </source>
</evidence>
<gene>
    <name evidence="3" type="ORF">TSPGSL018_17181</name>
</gene>
<proteinExistence type="predicted"/>
<evidence type="ECO:0000256" key="1">
    <source>
        <dbReference type="SAM" id="MobiDB-lite"/>
    </source>
</evidence>
<evidence type="ECO:0000313" key="3">
    <source>
        <dbReference type="EMBL" id="JAC77641.1"/>
    </source>
</evidence>
<dbReference type="InterPro" id="IPR026147">
    <property type="entry name" value="Rab3GAP1_conserved"/>
</dbReference>
<accession>A0A061S4F5</accession>
<dbReference type="InterPro" id="IPR045700">
    <property type="entry name" value="Rab3GAP1"/>
</dbReference>
<feature type="region of interest" description="Disordered" evidence="1">
    <location>
        <begin position="292"/>
        <end position="324"/>
    </location>
</feature>
<dbReference type="Pfam" id="PF13890">
    <property type="entry name" value="Rab3-GTPase_cat"/>
    <property type="match status" value="1"/>
</dbReference>
<dbReference type="Gene3D" id="1.10.3970.10">
    <property type="entry name" value="BSD domain"/>
    <property type="match status" value="1"/>
</dbReference>
<dbReference type="EMBL" id="GBEZ01007851">
    <property type="protein sequence ID" value="JAC77641.1"/>
    <property type="molecule type" value="Transcribed_RNA"/>
</dbReference>
<dbReference type="InterPro" id="IPR005607">
    <property type="entry name" value="BSD_dom"/>
</dbReference>
<feature type="region of interest" description="Disordered" evidence="1">
    <location>
        <begin position="50"/>
        <end position="82"/>
    </location>
</feature>
<dbReference type="PANTHER" id="PTHR21422:SF10">
    <property type="entry name" value="RAB3 GTPASE-ACTIVATING PROTEIN CATALYTIC SUBUNIT"/>
    <property type="match status" value="1"/>
</dbReference>
<dbReference type="Pfam" id="PF03909">
    <property type="entry name" value="BSD"/>
    <property type="match status" value="1"/>
</dbReference>
<dbReference type="GO" id="GO:0005096">
    <property type="term" value="F:GTPase activator activity"/>
    <property type="evidence" value="ECO:0007669"/>
    <property type="project" value="InterPro"/>
</dbReference>
<dbReference type="AlphaFoldDB" id="A0A061S4F5"/>
<sequence length="850" mass="90437">MEFLTEYSPSVGANAGAEAEEYADFTQAQNLVLEAVKRAGSFFRSFQAAGQVEPEGRNTASSKDGLTGENHSCNEQDNRLPWLPRNPTEVAFSSQLQEEMLAISANPQVLLDGDTHGPDIDMDSDDAIETAAGQVLENDPGLRALRFRLVPRELSEDAFWARYFAECERIRRAVASRAGCAAEPRARGIGSIAQSPSSSPASSSASAGAAVPGPPGAAAVGSAAGSGSSRSLCGEAPTEGPPEGSEASPGEPMPSEAMEASDSLQEASSWYSCAAGLSSSAERSGALAVSGELSPCQASRHRTNGQQPGHEAEEGPPTVPGKSRRLRKMADTLAAARLMSLEEMARLSISPAAAHAEATGSWAGAILRAVGSSRRTPASEAVVASAEQVSAPRRMRLPGLRGLRGDSHSVDSPGADTWLASANDKVLAAVWELFDPMGTRDCASSRCLGSAGIGAGPATDQEAAAGLGARTEADIGAPLFEVEVGGAPPHSFLAIVARMMSDFPTVGQMAMFWGEIVDELLCHWSSSKAIPHVPRDQDPKAGTCLLHQRLWLLNAAILHRRARQSDLRNDPLPSRGGRPGGSVETPLQLASGEGLVWTPKLQVHATFAEDLCNQFPALKTCKQGPASTIRQALSDMSAFRAANPGAVPDDYEKWCAYVGRELPSALDGLLQGVPSAEFYPLRHLKPAESRASVFQLKDPQSWEDLFWSALPVSSSQQAPLFDTDAVGNAVMASIRGMVPSDVFEQLFLVTVVVEYNEAEQCPLAIRKQALQSALQEARHFAAMNCVRGMSDSKTMKICQVFEQLHELFGAVSREEKGDSSQRLDTVKSLSDFEPFVSLHDMEVDDEWTMI</sequence>
<protein>
    <submittedName>
        <fullName evidence="3">Rab3 gtpase-activating protein catalytic subunit isoform 1</fullName>
    </submittedName>
</protein>
<feature type="compositionally biased region" description="Polar residues" evidence="1">
    <location>
        <begin position="58"/>
        <end position="71"/>
    </location>
</feature>
<dbReference type="PANTHER" id="PTHR21422">
    <property type="entry name" value="RAB3 GTPASE-ACTIVATING PROTEIN CATALYTIC SUBUNIT"/>
    <property type="match status" value="1"/>
</dbReference>
<name>A0A061S4F5_9CHLO</name>